<dbReference type="InterPro" id="IPR006145">
    <property type="entry name" value="PsdUridine_synth_RsuA/RluA"/>
</dbReference>
<dbReference type="GeneID" id="106462406"/>
<dbReference type="PANTHER" id="PTHR21600:SF83">
    <property type="entry name" value="PSEUDOURIDYLATE SYNTHASE RPUSD4, MITOCHONDRIAL"/>
    <property type="match status" value="1"/>
</dbReference>
<proteinExistence type="inferred from homology"/>
<feature type="domain" description="Pseudouridine synthase RsuA/RluA-like" evidence="8">
    <location>
        <begin position="548"/>
        <end position="712"/>
    </location>
</feature>
<protein>
    <recommendedName>
        <fullName evidence="6">Pseudouridylate synthase RPUSD4, mitochondrial</fullName>
    </recommendedName>
    <alternativeName>
        <fullName evidence="7">RNA pseudouridylate synthase domain-containing protein 4</fullName>
    </alternativeName>
</protein>
<evidence type="ECO:0000256" key="1">
    <source>
        <dbReference type="ARBA" id="ARBA00001166"/>
    </source>
</evidence>
<dbReference type="SUPFAM" id="SSF55120">
    <property type="entry name" value="Pseudouridine synthase"/>
    <property type="match status" value="1"/>
</dbReference>
<dbReference type="PROSITE" id="PS01129">
    <property type="entry name" value="PSI_RLU"/>
    <property type="match status" value="1"/>
</dbReference>
<evidence type="ECO:0000313" key="10">
    <source>
        <dbReference type="RefSeq" id="XP_013777787.1"/>
    </source>
</evidence>
<sequence>MFRKNSCRILNMAAKLKWCYLNNHGLFSQYVQSPMQYTLVLLKSPMRVIFPVAVRFLRRRSYNENEKLSVIVNEEDKYNFSNSVITPTTTTEKRKKCIFVENTKSCKNSALMNNISVSECDHNKNVSVNDFFGIESDIDVKCGKARDENFKCKSASIEKFEYLLRKRDSKVSDDKVIETTYGRVRYDIDNMPHYHEQDEEYSLSETCKTEGESEVLLTNNTNLLGKEIEFQQKSEVDVISREKFSCDEGKGNCDKVVNFKSNLYEDLGFIDQTCFTQSISENPQLSEEKSNDDEATVNLIEDQYFTAAGLYGRSNTENTKEYLKDAQNATPHTLESALKQVKSTQKTSIKELFEQDTLQNNLSTENLNNKQMPKNILNECSTRLVTCEEMDSFIAKTKHKETTKDCSQIPSADKCIDLHNVIQHENMASNYNKTGIKELWTNVHVQTKEEKDDYDGMCTRNILDKQSTVPPSLHNRQSAYDYVMKVYKEDLHKTQKDKNGKKTEIYDERLNSKGLYILKDQIPNWKEMPRDAVLQILKKKILYNDSDIVAIDKPYGIICHGKEDVPVLSSYLSELAFLLDKSSSHSKLYMVHRLDKETTGVMLLARTQQMANHLKKLFHDHKITKVYWALTKGVPSVMEGVIDIPIKEGSVENKRRMVLSPHLPDEYRSLTSFSEKARQAVTHYKVLSTHGNAALIELKPQTGVKHQLRSHLGFGLRCPILGDHKYSHLRKLAPQQLPGDMLDLLNVRQSKVRDIPMHLHAHILVIPEVLNGQNLFIRAKIPFHFQKSMQFLKIKKP</sequence>
<evidence type="ECO:0000256" key="2">
    <source>
        <dbReference type="ARBA" id="ARBA00001896"/>
    </source>
</evidence>
<evidence type="ECO:0000256" key="5">
    <source>
        <dbReference type="ARBA" id="ARBA00036943"/>
    </source>
</evidence>
<dbReference type="Proteomes" id="UP000694941">
    <property type="component" value="Unplaced"/>
</dbReference>
<dbReference type="InterPro" id="IPR050188">
    <property type="entry name" value="RluA_PseudoU_synthase"/>
</dbReference>
<comment type="catalytic activity">
    <reaction evidence="2">
        <text>uridine in 5S rRNA = pseudouridine in 5S rRNA</text>
        <dbReference type="Rhea" id="RHEA:47036"/>
        <dbReference type="Rhea" id="RHEA-COMP:11730"/>
        <dbReference type="Rhea" id="RHEA-COMP:11731"/>
        <dbReference type="ChEBI" id="CHEBI:65314"/>
        <dbReference type="ChEBI" id="CHEBI:65315"/>
    </reaction>
</comment>
<dbReference type="CDD" id="cd02869">
    <property type="entry name" value="PseudoU_synth_RluA_like"/>
    <property type="match status" value="1"/>
</dbReference>
<evidence type="ECO:0000256" key="4">
    <source>
        <dbReference type="ARBA" id="ARBA00023235"/>
    </source>
</evidence>
<evidence type="ECO:0000256" key="6">
    <source>
        <dbReference type="ARBA" id="ARBA00039953"/>
    </source>
</evidence>
<evidence type="ECO:0000313" key="9">
    <source>
        <dbReference type="Proteomes" id="UP000694941"/>
    </source>
</evidence>
<comment type="catalytic activity">
    <reaction evidence="1">
        <text>a uridine in mRNA = a pseudouridine in mRNA</text>
        <dbReference type="Rhea" id="RHEA:56644"/>
        <dbReference type="Rhea" id="RHEA-COMP:14658"/>
        <dbReference type="Rhea" id="RHEA-COMP:14659"/>
        <dbReference type="ChEBI" id="CHEBI:65314"/>
        <dbReference type="ChEBI" id="CHEBI:65315"/>
    </reaction>
</comment>
<reference evidence="10" key="1">
    <citation type="submission" date="2025-08" db="UniProtKB">
        <authorList>
            <consortium name="RefSeq"/>
        </authorList>
    </citation>
    <scope>IDENTIFICATION</scope>
    <source>
        <tissue evidence="10">Muscle</tissue>
    </source>
</reference>
<dbReference type="Pfam" id="PF00849">
    <property type="entry name" value="PseudoU_synth_2"/>
    <property type="match status" value="1"/>
</dbReference>
<evidence type="ECO:0000259" key="8">
    <source>
        <dbReference type="Pfam" id="PF00849"/>
    </source>
</evidence>
<dbReference type="InterPro" id="IPR020103">
    <property type="entry name" value="PsdUridine_synth_cat_dom_sf"/>
</dbReference>
<comment type="similarity">
    <text evidence="3">Belongs to the pseudouridine synthase RluA family.</text>
</comment>
<gene>
    <name evidence="10" type="primary">LOC106462406</name>
</gene>
<keyword evidence="9" id="KW-1185">Reference proteome</keyword>
<dbReference type="InterPro" id="IPR006224">
    <property type="entry name" value="PsdUridine_synth_RluA-like_CS"/>
</dbReference>
<dbReference type="PANTHER" id="PTHR21600">
    <property type="entry name" value="MITOCHONDRIAL RNA PSEUDOURIDINE SYNTHASE"/>
    <property type="match status" value="1"/>
</dbReference>
<keyword evidence="4" id="KW-0413">Isomerase</keyword>
<organism evidence="9 10">
    <name type="scientific">Limulus polyphemus</name>
    <name type="common">Atlantic horseshoe crab</name>
    <dbReference type="NCBI Taxonomy" id="6850"/>
    <lineage>
        <taxon>Eukaryota</taxon>
        <taxon>Metazoa</taxon>
        <taxon>Ecdysozoa</taxon>
        <taxon>Arthropoda</taxon>
        <taxon>Chelicerata</taxon>
        <taxon>Merostomata</taxon>
        <taxon>Xiphosura</taxon>
        <taxon>Limulidae</taxon>
        <taxon>Limulus</taxon>
    </lineage>
</organism>
<comment type="catalytic activity">
    <reaction evidence="5">
        <text>a uridine in tRNA = a pseudouridine in tRNA</text>
        <dbReference type="Rhea" id="RHEA:54572"/>
        <dbReference type="Rhea" id="RHEA-COMP:13339"/>
        <dbReference type="Rhea" id="RHEA-COMP:13934"/>
        <dbReference type="ChEBI" id="CHEBI:65314"/>
        <dbReference type="ChEBI" id="CHEBI:65315"/>
    </reaction>
</comment>
<name>A0ABM1B9Y2_LIMPO</name>
<accession>A0ABM1B9Y2</accession>
<dbReference type="RefSeq" id="XP_013777787.1">
    <property type="nucleotide sequence ID" value="XM_013922333.2"/>
</dbReference>
<evidence type="ECO:0000256" key="7">
    <source>
        <dbReference type="ARBA" id="ARBA00041563"/>
    </source>
</evidence>
<dbReference type="Gene3D" id="3.30.2350.10">
    <property type="entry name" value="Pseudouridine synthase"/>
    <property type="match status" value="1"/>
</dbReference>
<evidence type="ECO:0000256" key="3">
    <source>
        <dbReference type="ARBA" id="ARBA00010876"/>
    </source>
</evidence>